<dbReference type="Proteomes" id="UP000001660">
    <property type="component" value="Chromosome"/>
</dbReference>
<name>D8P981_9BACT</name>
<dbReference type="AlphaFoldDB" id="D8P981"/>
<accession>D8P981</accession>
<gene>
    <name evidence="2" type="ORF">NIDE2222</name>
</gene>
<protein>
    <submittedName>
        <fullName evidence="2">Uncharacterized protein</fullName>
    </submittedName>
</protein>
<dbReference type="KEGG" id="nde:NIDE2222"/>
<proteinExistence type="predicted"/>
<dbReference type="STRING" id="330214.NIDE2222"/>
<dbReference type="HOGENOM" id="CLU_1101318_0_0_0"/>
<feature type="compositionally biased region" description="Basic and acidic residues" evidence="1">
    <location>
        <begin position="48"/>
        <end position="61"/>
    </location>
</feature>
<dbReference type="OrthoDB" id="5953248at2"/>
<evidence type="ECO:0000256" key="1">
    <source>
        <dbReference type="SAM" id="MobiDB-lite"/>
    </source>
</evidence>
<sequence>MSDFLTRLVQRQTGTLATIQPRTRSMFDPAMKQPDQPPPALPVIDRVASSDEPRQAVEAPRHSIALMHPATTAFHAQRRSEAPVDGPSVALPETGARGTESSHEPPLVKATAVPRTAQGEAPTVSLRNQIAESDRYATRLFPSNHAMPQERLSGAPAGQERAVIPPPRLVEAQQATPMAARVTPPSLLFTGPQGQRGDAAGATSSEPPVHVTIGRIEVTALPASSPPGRKSAARPPSMSLADYLARRQGRGA</sequence>
<dbReference type="EMBL" id="FP929003">
    <property type="protein sequence ID" value="CBK41938.1"/>
    <property type="molecule type" value="Genomic_DNA"/>
</dbReference>
<organism evidence="2 3">
    <name type="scientific">Nitrospira defluvii</name>
    <dbReference type="NCBI Taxonomy" id="330214"/>
    <lineage>
        <taxon>Bacteria</taxon>
        <taxon>Pseudomonadati</taxon>
        <taxon>Nitrospirota</taxon>
        <taxon>Nitrospiria</taxon>
        <taxon>Nitrospirales</taxon>
        <taxon>Nitrospiraceae</taxon>
        <taxon>Nitrospira</taxon>
    </lineage>
</organism>
<reference evidence="2 3" key="1">
    <citation type="journal article" date="2010" name="Proc. Natl. Acad. Sci. U.S.A.">
        <title>A Nitrospira metagenome illuminates the physiology and evolution of globally important nitrite-oxidizing bacteria.</title>
        <authorList>
            <person name="Lucker S."/>
            <person name="Wagner M."/>
            <person name="Maixner F."/>
            <person name="Pelletier E."/>
            <person name="Koch H."/>
            <person name="Vacherie B."/>
            <person name="Rattei T."/>
            <person name="Sinninghe Damste J."/>
            <person name="Spieck E."/>
            <person name="Le Paslier D."/>
            <person name="Daims H."/>
        </authorList>
    </citation>
    <scope>NUCLEOTIDE SEQUENCE [LARGE SCALE GENOMIC DNA]</scope>
</reference>
<evidence type="ECO:0000313" key="2">
    <source>
        <dbReference type="EMBL" id="CBK41938.1"/>
    </source>
</evidence>
<feature type="region of interest" description="Disordered" evidence="1">
    <location>
        <begin position="22"/>
        <end position="107"/>
    </location>
</feature>
<keyword evidence="3" id="KW-1185">Reference proteome</keyword>
<feature type="region of interest" description="Disordered" evidence="1">
    <location>
        <begin position="172"/>
        <end position="252"/>
    </location>
</feature>
<evidence type="ECO:0000313" key="3">
    <source>
        <dbReference type="Proteomes" id="UP000001660"/>
    </source>
</evidence>